<dbReference type="OrthoDB" id="3342767at2"/>
<feature type="domain" description="FAD-binding" evidence="1">
    <location>
        <begin position="6"/>
        <end position="198"/>
    </location>
</feature>
<dbReference type="PANTHER" id="PTHR42685:SF22">
    <property type="entry name" value="CONDITIONED MEDIUM FACTOR RECEPTOR 1"/>
    <property type="match status" value="1"/>
</dbReference>
<dbReference type="Pfam" id="PF01494">
    <property type="entry name" value="FAD_binding_3"/>
    <property type="match status" value="1"/>
</dbReference>
<dbReference type="InterPro" id="IPR002938">
    <property type="entry name" value="FAD-bd"/>
</dbReference>
<dbReference type="AlphaFoldDB" id="A0A2S2C6E1"/>
<dbReference type="InterPro" id="IPR050407">
    <property type="entry name" value="Geranylgeranyl_reductase"/>
</dbReference>
<evidence type="ECO:0000313" key="3">
    <source>
        <dbReference type="Proteomes" id="UP000245711"/>
    </source>
</evidence>
<geneLocation type="plasmid" evidence="3">
    <name>prb98</name>
</geneLocation>
<accession>A0A2S2C6E1</accession>
<dbReference type="KEGG" id="roz:CBI38_33720"/>
<sequence>MSTIRYEAIVVGAGPAGSAAAYRLAAKGRRVLILERHQFPRDKACGDLLTARSVRLLAEIGVLDSLPQHHRIRGSRVHMRGHQFRDLHYTEDAEGLVVPRRLLDDALSRRAVDAGADLWTGADVTGPVLDDRQVVGVQVRLADALVDVRAHVVIAADGPRSLLARAAGLAMPTQGRLGLAVQGRFANVQCESDLQEIFLPLTDVSERHVMRSFGWIHYLGGTEANVGIGLYEPSLAGEIDMLLDEFVARLRRERGGFIRHGRLQSAPLCFDFAPKRCVGPGILLVGAAAGLTSPFTGEGISYALESGMTAADVVDRSLRQGCTPPDLLDYPILLEHAYSGYFGTGRASMHRYKLMWHVLESTFDSERPPFALCRRAVLLSEGSGEFQASRLTDDVSALIAPGSNIPADLLGVGETMTAAVRGEWPFLARLVMTQSGDPGVPFRPALLLLLCSYFGDSKRRQLIDTAAAVELGCFAALGQLGVDNAPTQSNWGNKFAILVADLLLAKATQLSARAGPDVLTAMSTAITNVCTGQLLETANAKNAHLDLAERLRIIRLKSTLPFELPCRLGALVAGAGYAVAQDVEAYGRDLALAYRLMDEVLDLDDVPTPRTQTFDALTYPMLLAVRRDRSGQLTELLDRGDHGTDRPAICAIVRATGALETSRTLAQHYAGRATEALTALPAGTARSSLSALARYAVTRVMEDSPDLTSIFD</sequence>
<name>A0A2S2C6E1_9NOCA</name>
<dbReference type="PRINTS" id="PR00420">
    <property type="entry name" value="RNGMNOXGNASE"/>
</dbReference>
<organism evidence="2 3">
    <name type="scientific">Rhodococcus oxybenzonivorans</name>
    <dbReference type="NCBI Taxonomy" id="1990687"/>
    <lineage>
        <taxon>Bacteria</taxon>
        <taxon>Bacillati</taxon>
        <taxon>Actinomycetota</taxon>
        <taxon>Actinomycetes</taxon>
        <taxon>Mycobacteriales</taxon>
        <taxon>Nocardiaceae</taxon>
        <taxon>Rhodococcus</taxon>
    </lineage>
</organism>
<keyword evidence="2" id="KW-0614">Plasmid</keyword>
<dbReference type="CDD" id="cd00867">
    <property type="entry name" value="Trans_IPPS"/>
    <property type="match status" value="1"/>
</dbReference>
<reference evidence="2 3" key="1">
    <citation type="submission" date="2017-05" db="EMBL/GenBank/DDBJ databases">
        <title>Isolation of Rhodococcus sp. S2-17 biodegrading of BP-3.</title>
        <authorList>
            <person name="Lee Y."/>
            <person name="Kim K.H."/>
            <person name="Chun B.H."/>
            <person name="Jung H.S."/>
            <person name="Jeon C.O."/>
        </authorList>
    </citation>
    <scope>NUCLEOTIDE SEQUENCE [LARGE SCALE GENOMIC DNA]</scope>
    <source>
        <strain evidence="2 3">S2-17</strain>
        <plasmid evidence="3">prb98</plasmid>
    </source>
</reference>
<dbReference type="Pfam" id="PF00348">
    <property type="entry name" value="polyprenyl_synt"/>
    <property type="match status" value="1"/>
</dbReference>
<dbReference type="Gene3D" id="1.10.600.10">
    <property type="entry name" value="Farnesyl Diphosphate Synthase"/>
    <property type="match status" value="1"/>
</dbReference>
<proteinExistence type="predicted"/>
<keyword evidence="3" id="KW-1185">Reference proteome</keyword>
<evidence type="ECO:0000313" key="2">
    <source>
        <dbReference type="EMBL" id="AWK76383.1"/>
    </source>
</evidence>
<dbReference type="RefSeq" id="WP_109335837.1">
    <property type="nucleotide sequence ID" value="NZ_CP021355.1"/>
</dbReference>
<dbReference type="SUPFAM" id="SSF51905">
    <property type="entry name" value="FAD/NAD(P)-binding domain"/>
    <property type="match status" value="1"/>
</dbReference>
<dbReference type="InterPro" id="IPR000092">
    <property type="entry name" value="Polyprenyl_synt"/>
</dbReference>
<dbReference type="InterPro" id="IPR008949">
    <property type="entry name" value="Isoprenoid_synthase_dom_sf"/>
</dbReference>
<dbReference type="PANTHER" id="PTHR42685">
    <property type="entry name" value="GERANYLGERANYL DIPHOSPHATE REDUCTASE"/>
    <property type="match status" value="1"/>
</dbReference>
<dbReference type="NCBIfam" id="TIGR02032">
    <property type="entry name" value="GG-red-SF"/>
    <property type="match status" value="1"/>
</dbReference>
<dbReference type="Proteomes" id="UP000245711">
    <property type="component" value="Plasmid pRB98"/>
</dbReference>
<gene>
    <name evidence="2" type="ORF">CBI38_33720</name>
</gene>
<dbReference type="InterPro" id="IPR036188">
    <property type="entry name" value="FAD/NAD-bd_sf"/>
</dbReference>
<dbReference type="GO" id="GO:0008299">
    <property type="term" value="P:isoprenoid biosynthetic process"/>
    <property type="evidence" value="ECO:0007669"/>
    <property type="project" value="InterPro"/>
</dbReference>
<dbReference type="InterPro" id="IPR011777">
    <property type="entry name" value="Geranylgeranyl_Rdtase_fam"/>
</dbReference>
<dbReference type="Gene3D" id="3.50.50.60">
    <property type="entry name" value="FAD/NAD(P)-binding domain"/>
    <property type="match status" value="1"/>
</dbReference>
<dbReference type="GO" id="GO:0016628">
    <property type="term" value="F:oxidoreductase activity, acting on the CH-CH group of donors, NAD or NADP as acceptor"/>
    <property type="evidence" value="ECO:0007669"/>
    <property type="project" value="InterPro"/>
</dbReference>
<protein>
    <recommendedName>
        <fullName evidence="1">FAD-binding domain-containing protein</fullName>
    </recommendedName>
</protein>
<dbReference type="GO" id="GO:0071949">
    <property type="term" value="F:FAD binding"/>
    <property type="evidence" value="ECO:0007669"/>
    <property type="project" value="InterPro"/>
</dbReference>
<dbReference type="SUPFAM" id="SSF48576">
    <property type="entry name" value="Terpenoid synthases"/>
    <property type="match status" value="1"/>
</dbReference>
<dbReference type="EMBL" id="CP021355">
    <property type="protein sequence ID" value="AWK76383.1"/>
    <property type="molecule type" value="Genomic_DNA"/>
</dbReference>
<evidence type="ECO:0000259" key="1">
    <source>
        <dbReference type="Pfam" id="PF01494"/>
    </source>
</evidence>
<dbReference type="GO" id="GO:0004659">
    <property type="term" value="F:prenyltransferase activity"/>
    <property type="evidence" value="ECO:0007669"/>
    <property type="project" value="InterPro"/>
</dbReference>